<accession>A0ABD3AG76</accession>
<feature type="domain" description="C2H2-type" evidence="10">
    <location>
        <begin position="41"/>
        <end position="68"/>
    </location>
</feature>
<gene>
    <name evidence="11" type="ORF">ACH5RR_010118</name>
</gene>
<evidence type="ECO:0000256" key="5">
    <source>
        <dbReference type="ARBA" id="ARBA00023015"/>
    </source>
</evidence>
<dbReference type="SMART" id="SM00355">
    <property type="entry name" value="ZnF_C2H2"/>
    <property type="match status" value="1"/>
</dbReference>
<evidence type="ECO:0000256" key="8">
    <source>
        <dbReference type="PROSITE-ProRule" id="PRU00042"/>
    </source>
</evidence>
<keyword evidence="12" id="KW-1185">Reference proteome</keyword>
<keyword evidence="2" id="KW-0479">Metal-binding</keyword>
<evidence type="ECO:0000256" key="7">
    <source>
        <dbReference type="ARBA" id="ARBA00023242"/>
    </source>
</evidence>
<feature type="region of interest" description="Disordered" evidence="9">
    <location>
        <begin position="1"/>
        <end position="31"/>
    </location>
</feature>
<organism evidence="11 12">
    <name type="scientific">Cinchona calisaya</name>
    <dbReference type="NCBI Taxonomy" id="153742"/>
    <lineage>
        <taxon>Eukaryota</taxon>
        <taxon>Viridiplantae</taxon>
        <taxon>Streptophyta</taxon>
        <taxon>Embryophyta</taxon>
        <taxon>Tracheophyta</taxon>
        <taxon>Spermatophyta</taxon>
        <taxon>Magnoliopsida</taxon>
        <taxon>eudicotyledons</taxon>
        <taxon>Gunneridae</taxon>
        <taxon>Pentapetalae</taxon>
        <taxon>asterids</taxon>
        <taxon>lamiids</taxon>
        <taxon>Gentianales</taxon>
        <taxon>Rubiaceae</taxon>
        <taxon>Cinchonoideae</taxon>
        <taxon>Cinchoneae</taxon>
        <taxon>Cinchona</taxon>
    </lineage>
</organism>
<evidence type="ECO:0000256" key="9">
    <source>
        <dbReference type="SAM" id="MobiDB-lite"/>
    </source>
</evidence>
<evidence type="ECO:0000256" key="6">
    <source>
        <dbReference type="ARBA" id="ARBA00023163"/>
    </source>
</evidence>
<evidence type="ECO:0000259" key="10">
    <source>
        <dbReference type="PROSITE" id="PS50157"/>
    </source>
</evidence>
<evidence type="ECO:0000256" key="1">
    <source>
        <dbReference type="ARBA" id="ARBA00004123"/>
    </source>
</evidence>
<keyword evidence="6" id="KW-0804">Transcription</keyword>
<dbReference type="EMBL" id="JBJUIK010000004">
    <property type="protein sequence ID" value="KAL3530796.1"/>
    <property type="molecule type" value="Genomic_DNA"/>
</dbReference>
<dbReference type="Proteomes" id="UP001630127">
    <property type="component" value="Unassembled WGS sequence"/>
</dbReference>
<dbReference type="InterPro" id="IPR052426">
    <property type="entry name" value="Plant_dev_regulator"/>
</dbReference>
<evidence type="ECO:0000256" key="2">
    <source>
        <dbReference type="ARBA" id="ARBA00022723"/>
    </source>
</evidence>
<evidence type="ECO:0000256" key="4">
    <source>
        <dbReference type="ARBA" id="ARBA00022833"/>
    </source>
</evidence>
<dbReference type="GO" id="GO:0005634">
    <property type="term" value="C:nucleus"/>
    <property type="evidence" value="ECO:0007669"/>
    <property type="project" value="UniProtKB-SubCell"/>
</dbReference>
<dbReference type="Pfam" id="PF13912">
    <property type="entry name" value="zf-C2H2_6"/>
    <property type="match status" value="1"/>
</dbReference>
<dbReference type="InterPro" id="IPR013087">
    <property type="entry name" value="Znf_C2H2_type"/>
</dbReference>
<dbReference type="PROSITE" id="PS50157">
    <property type="entry name" value="ZINC_FINGER_C2H2_2"/>
    <property type="match status" value="1"/>
</dbReference>
<sequence>MEMNQQPTSQSQGGGNSEEEEGRLLSSPTTTQQLAEASRLYECSFCKKGFSNAQALGGHMNIHRKDKAAKLKHQSSSFSSPKTASKNHNRLLHDAQGLTPLTPSNIDLKQLPLLFVETADAYSNSNIIQDNNSASCQEEFISGGGQGLYAAELDLELRLGPRHEPPKSSVSIGTRKFF</sequence>
<proteinExistence type="predicted"/>
<dbReference type="PANTHER" id="PTHR45801">
    <property type="entry name" value="OS07G0101800 PROTEIN"/>
    <property type="match status" value="1"/>
</dbReference>
<keyword evidence="7" id="KW-0539">Nucleus</keyword>
<reference evidence="11 12" key="1">
    <citation type="submission" date="2024-11" db="EMBL/GenBank/DDBJ databases">
        <title>A near-complete genome assembly of Cinchona calisaya.</title>
        <authorList>
            <person name="Lian D.C."/>
            <person name="Zhao X.W."/>
            <person name="Wei L."/>
        </authorList>
    </citation>
    <scope>NUCLEOTIDE SEQUENCE [LARGE SCALE GENOMIC DNA]</scope>
    <source>
        <tissue evidence="11">Nenye</tissue>
    </source>
</reference>
<dbReference type="SUPFAM" id="SSF57667">
    <property type="entry name" value="beta-beta-alpha zinc fingers"/>
    <property type="match status" value="1"/>
</dbReference>
<comment type="caution">
    <text evidence="11">The sequence shown here is derived from an EMBL/GenBank/DDBJ whole genome shotgun (WGS) entry which is preliminary data.</text>
</comment>
<evidence type="ECO:0000256" key="3">
    <source>
        <dbReference type="ARBA" id="ARBA00022771"/>
    </source>
</evidence>
<comment type="subcellular location">
    <subcellularLocation>
        <location evidence="1">Nucleus</location>
    </subcellularLocation>
</comment>
<dbReference type="Gene3D" id="3.30.160.60">
    <property type="entry name" value="Classic Zinc Finger"/>
    <property type="match status" value="1"/>
</dbReference>
<dbReference type="InterPro" id="IPR036236">
    <property type="entry name" value="Znf_C2H2_sf"/>
</dbReference>
<dbReference type="GO" id="GO:0008270">
    <property type="term" value="F:zinc ion binding"/>
    <property type="evidence" value="ECO:0007669"/>
    <property type="project" value="UniProtKB-KW"/>
</dbReference>
<keyword evidence="4" id="KW-0862">Zinc</keyword>
<protein>
    <recommendedName>
        <fullName evidence="10">C2H2-type domain-containing protein</fullName>
    </recommendedName>
</protein>
<evidence type="ECO:0000313" key="11">
    <source>
        <dbReference type="EMBL" id="KAL3530796.1"/>
    </source>
</evidence>
<keyword evidence="3 8" id="KW-0863">Zinc-finger</keyword>
<dbReference type="AlphaFoldDB" id="A0ABD3AG76"/>
<feature type="region of interest" description="Disordered" evidence="9">
    <location>
        <begin position="66"/>
        <end position="86"/>
    </location>
</feature>
<evidence type="ECO:0000313" key="12">
    <source>
        <dbReference type="Proteomes" id="UP001630127"/>
    </source>
</evidence>
<dbReference type="PANTHER" id="PTHR45801:SF111">
    <property type="entry name" value="C2H2 AND C2HC ZINC FINGERS SUPERFAMILY PROTEIN"/>
    <property type="match status" value="1"/>
</dbReference>
<name>A0ABD3AG76_9GENT</name>
<dbReference type="PROSITE" id="PS00028">
    <property type="entry name" value="ZINC_FINGER_C2H2_1"/>
    <property type="match status" value="1"/>
</dbReference>
<keyword evidence="5" id="KW-0805">Transcription regulation</keyword>